<feature type="transmembrane region" description="Helical" evidence="1">
    <location>
        <begin position="106"/>
        <end position="127"/>
    </location>
</feature>
<feature type="transmembrane region" description="Helical" evidence="1">
    <location>
        <begin position="42"/>
        <end position="62"/>
    </location>
</feature>
<proteinExistence type="predicted"/>
<comment type="caution">
    <text evidence="2">The sequence shown here is derived from an EMBL/GenBank/DDBJ whole genome shotgun (WGS) entry which is preliminary data.</text>
</comment>
<sequence>MNSIYPSVIISLSSAFIFLVFCFINGNIWGKLFSSETFLGRFFFSPALGLGVISTFFFPWSWLFGFGALQSWTGLLAVSAISKGISRKFFSGLSLPSKEWSETVPALFWTIISACVISFLMCSVDIIKFRDHGEFFQLAAPITDHVKINIVQSFINEGFPLQNPFSGAGGERSNFSYYFLWYMVAAVVSCLFGNLSLPWDGDIALTFITSLVSLFVIMGLSISLCRDRTEGLSAARWSVLLSLGGPIVQIVSMVVSPPTMLRLFGRGHGLETWVFQAAWVPQHVLSGTIVVLALLLQQELLKKKTLLLQGMTIFLVANLIAAGFGMSAWVGAVSFLLCAAAITFWQIASAEDRPSAFRIIFLWLVTALASAIMSLPYVVSQLGAAAGHTHPIGIRPWQVLAFVSSGNVLNYIAYWIIFLPLQVGCIYIPFILSIRSQLRTKILISAPCILISLASLTASWHFESKIANNDLGWRAVIPALITMTALSAACIARGIFNDFSKKSSVTYQKMVFISGIMLIAISLPSGLWSLKRNYLGDSILQKKLVEDAYWLALRDTTPVSGRVLTFPDLYRSAESWPVNIGGGLLTQRKSCYLSREYIRAFSGGVSQNSSDEANNIINKFYNGSATTEDVIFLLKKLHCTTIGITENEKIWKLISSGNYKVPFYNVVHSEKKWMILSSYAN</sequence>
<keyword evidence="1" id="KW-0812">Transmembrane</keyword>
<reference evidence="2 3" key="1">
    <citation type="submission" date="2021-03" db="EMBL/GenBank/DDBJ databases">
        <title>The complete genome sequence of Acetobacter suratthaniensis TBRC 1719.</title>
        <authorList>
            <person name="Charoenyingcharoen P."/>
            <person name="Yukphan P."/>
        </authorList>
    </citation>
    <scope>NUCLEOTIDE SEQUENCE [LARGE SCALE GENOMIC DNA]</scope>
    <source>
        <strain evidence="2 3">TBRC 1719</strain>
    </source>
</reference>
<feature type="transmembrane region" description="Helical" evidence="1">
    <location>
        <begin position="511"/>
        <end position="530"/>
    </location>
</feature>
<organism evidence="2 3">
    <name type="scientific">Acetobacter suratthaniensis</name>
    <dbReference type="NCBI Taxonomy" id="1502841"/>
    <lineage>
        <taxon>Bacteria</taxon>
        <taxon>Pseudomonadati</taxon>
        <taxon>Pseudomonadota</taxon>
        <taxon>Alphaproteobacteria</taxon>
        <taxon>Acetobacterales</taxon>
        <taxon>Acetobacteraceae</taxon>
        <taxon>Acetobacter</taxon>
    </lineage>
</organism>
<feature type="transmembrane region" description="Helical" evidence="1">
    <location>
        <begin position="328"/>
        <end position="348"/>
    </location>
</feature>
<feature type="transmembrane region" description="Helical" evidence="1">
    <location>
        <begin position="276"/>
        <end position="296"/>
    </location>
</feature>
<feature type="transmembrane region" description="Helical" evidence="1">
    <location>
        <begin position="179"/>
        <end position="197"/>
    </location>
</feature>
<keyword evidence="1" id="KW-1133">Transmembrane helix</keyword>
<dbReference type="EMBL" id="JAFVMG010000005">
    <property type="protein sequence ID" value="MBO1328127.1"/>
    <property type="molecule type" value="Genomic_DNA"/>
</dbReference>
<feature type="transmembrane region" description="Helical" evidence="1">
    <location>
        <begin position="412"/>
        <end position="430"/>
    </location>
</feature>
<keyword evidence="1" id="KW-0472">Membrane</keyword>
<feature type="transmembrane region" description="Helical" evidence="1">
    <location>
        <begin position="203"/>
        <end position="225"/>
    </location>
</feature>
<feature type="transmembrane region" description="Helical" evidence="1">
    <location>
        <begin position="360"/>
        <end position="379"/>
    </location>
</feature>
<protein>
    <submittedName>
        <fullName evidence="2">Uncharacterized protein</fullName>
    </submittedName>
</protein>
<keyword evidence="3" id="KW-1185">Reference proteome</keyword>
<dbReference type="Proteomes" id="UP000664399">
    <property type="component" value="Unassembled WGS sequence"/>
</dbReference>
<feature type="transmembrane region" description="Helical" evidence="1">
    <location>
        <begin position="6"/>
        <end position="30"/>
    </location>
</feature>
<feature type="transmembrane region" description="Helical" evidence="1">
    <location>
        <begin position="472"/>
        <end position="491"/>
    </location>
</feature>
<feature type="transmembrane region" description="Helical" evidence="1">
    <location>
        <begin position="442"/>
        <end position="460"/>
    </location>
</feature>
<accession>A0ABS3LKN5</accession>
<gene>
    <name evidence="2" type="ORF">J2D75_06520</name>
</gene>
<name>A0ABS3LKN5_9PROT</name>
<dbReference type="RefSeq" id="WP_207853972.1">
    <property type="nucleotide sequence ID" value="NZ_JAFVMG010000005.1"/>
</dbReference>
<feature type="transmembrane region" description="Helical" evidence="1">
    <location>
        <begin position="305"/>
        <end position="322"/>
    </location>
</feature>
<evidence type="ECO:0000313" key="3">
    <source>
        <dbReference type="Proteomes" id="UP000664399"/>
    </source>
</evidence>
<evidence type="ECO:0000256" key="1">
    <source>
        <dbReference type="SAM" id="Phobius"/>
    </source>
</evidence>
<feature type="transmembrane region" description="Helical" evidence="1">
    <location>
        <begin position="237"/>
        <end position="256"/>
    </location>
</feature>
<evidence type="ECO:0000313" key="2">
    <source>
        <dbReference type="EMBL" id="MBO1328127.1"/>
    </source>
</evidence>